<evidence type="ECO:0000256" key="4">
    <source>
        <dbReference type="ARBA" id="ARBA00011744"/>
    </source>
</evidence>
<evidence type="ECO:0000256" key="3">
    <source>
        <dbReference type="ARBA" id="ARBA00006341"/>
    </source>
</evidence>
<accession>A0A495PL20</accession>
<comment type="function">
    <text evidence="8">Catalyzes the conversion of 2 pyruvate molecules into acetolactate in the first common step of the biosynthetic pathway of the branched-amino acids such as leucine, isoleucine, and valine.</text>
</comment>
<evidence type="ECO:0000256" key="2">
    <source>
        <dbReference type="ARBA" id="ARBA00005025"/>
    </source>
</evidence>
<evidence type="ECO:0000256" key="6">
    <source>
        <dbReference type="ARBA" id="ARBA00023304"/>
    </source>
</evidence>
<dbReference type="Pfam" id="PF10369">
    <property type="entry name" value="ALS_ss_C"/>
    <property type="match status" value="1"/>
</dbReference>
<dbReference type="CDD" id="cd04878">
    <property type="entry name" value="ACT_AHAS"/>
    <property type="match status" value="1"/>
</dbReference>
<dbReference type="InterPro" id="IPR019455">
    <property type="entry name" value="Acetolactate_synth_ssu_C"/>
</dbReference>
<dbReference type="GO" id="GO:0005829">
    <property type="term" value="C:cytosol"/>
    <property type="evidence" value="ECO:0007669"/>
    <property type="project" value="TreeGrafter"/>
</dbReference>
<dbReference type="PROSITE" id="PS51671">
    <property type="entry name" value="ACT"/>
    <property type="match status" value="1"/>
</dbReference>
<comment type="similarity">
    <text evidence="3 8">Belongs to the acetolactate synthase small subunit family.</text>
</comment>
<dbReference type="RefSeq" id="WP_121346279.1">
    <property type="nucleotide sequence ID" value="NZ_RBLG01000003.1"/>
</dbReference>
<dbReference type="GO" id="GO:0003984">
    <property type="term" value="F:acetolactate synthase activity"/>
    <property type="evidence" value="ECO:0007669"/>
    <property type="project" value="UniProtKB-UniRule"/>
</dbReference>
<dbReference type="InterPro" id="IPR004789">
    <property type="entry name" value="Acetalactate_synth_ssu"/>
</dbReference>
<dbReference type="OrthoDB" id="1523722at2"/>
<evidence type="ECO:0000313" key="10">
    <source>
        <dbReference type="EMBL" id="RKS50686.1"/>
    </source>
</evidence>
<organism evidence="10 11">
    <name type="scientific">Gillisia mitskevichiae</name>
    <dbReference type="NCBI Taxonomy" id="270921"/>
    <lineage>
        <taxon>Bacteria</taxon>
        <taxon>Pseudomonadati</taxon>
        <taxon>Bacteroidota</taxon>
        <taxon>Flavobacteriia</taxon>
        <taxon>Flavobacteriales</taxon>
        <taxon>Flavobacteriaceae</taxon>
        <taxon>Gillisia</taxon>
    </lineage>
</organism>
<evidence type="ECO:0000256" key="7">
    <source>
        <dbReference type="ARBA" id="ARBA00048670"/>
    </source>
</evidence>
<keyword evidence="11" id="KW-1185">Reference proteome</keyword>
<evidence type="ECO:0000256" key="5">
    <source>
        <dbReference type="ARBA" id="ARBA00022605"/>
    </source>
</evidence>
<keyword evidence="8" id="KW-0808">Transferase</keyword>
<evidence type="ECO:0000256" key="1">
    <source>
        <dbReference type="ARBA" id="ARBA00004974"/>
    </source>
</evidence>
<comment type="subunit">
    <text evidence="4 8">Dimer of large and small chains.</text>
</comment>
<dbReference type="Proteomes" id="UP000276282">
    <property type="component" value="Unassembled WGS sequence"/>
</dbReference>
<dbReference type="Gene3D" id="3.30.70.1150">
    <property type="entry name" value="ACT-like. Chain A, domain 2"/>
    <property type="match status" value="1"/>
</dbReference>
<reference evidence="10 11" key="1">
    <citation type="submission" date="2018-10" db="EMBL/GenBank/DDBJ databases">
        <title>Genomic Encyclopedia of Archaeal and Bacterial Type Strains, Phase II (KMG-II): from individual species to whole genera.</title>
        <authorList>
            <person name="Goeker M."/>
        </authorList>
    </citation>
    <scope>NUCLEOTIDE SEQUENCE [LARGE SCALE GENOMIC DNA]</scope>
    <source>
        <strain evidence="10 11">DSM 19839</strain>
    </source>
</reference>
<dbReference type="EMBL" id="RBLG01000003">
    <property type="protein sequence ID" value="RKS50686.1"/>
    <property type="molecule type" value="Genomic_DNA"/>
</dbReference>
<evidence type="ECO:0000313" key="11">
    <source>
        <dbReference type="Proteomes" id="UP000276282"/>
    </source>
</evidence>
<dbReference type="InterPro" id="IPR045865">
    <property type="entry name" value="ACT-like_dom_sf"/>
</dbReference>
<comment type="pathway">
    <text evidence="2 8">Amino-acid biosynthesis; L-valine biosynthesis; L-valine from pyruvate: step 1/4.</text>
</comment>
<dbReference type="Gene3D" id="3.30.70.260">
    <property type="match status" value="1"/>
</dbReference>
<dbReference type="AlphaFoldDB" id="A0A495PL20"/>
<dbReference type="GO" id="GO:0009099">
    <property type="term" value="P:L-valine biosynthetic process"/>
    <property type="evidence" value="ECO:0007669"/>
    <property type="project" value="UniProtKB-UniRule"/>
</dbReference>
<dbReference type="SUPFAM" id="SSF55021">
    <property type="entry name" value="ACT-like"/>
    <property type="match status" value="2"/>
</dbReference>
<dbReference type="InterPro" id="IPR027271">
    <property type="entry name" value="Acetolactate_synth/TF_NikR_C"/>
</dbReference>
<dbReference type="EC" id="2.2.1.6" evidence="8"/>
<dbReference type="InterPro" id="IPR002912">
    <property type="entry name" value="ACT_dom"/>
</dbReference>
<evidence type="ECO:0000259" key="9">
    <source>
        <dbReference type="PROSITE" id="PS51671"/>
    </source>
</evidence>
<dbReference type="GO" id="GO:0009097">
    <property type="term" value="P:isoleucine biosynthetic process"/>
    <property type="evidence" value="ECO:0007669"/>
    <property type="project" value="UniProtKB-UniRule"/>
</dbReference>
<dbReference type="Pfam" id="PF22629">
    <property type="entry name" value="ACT_AHAS_ss"/>
    <property type="match status" value="1"/>
</dbReference>
<sequence length="179" mass="20698">MEKKNYTVSIYTENNIGLLSRIAAIFLKRHINIESITASKSEVNEVMRFIIVVEVTEEQVKKIAGQIEKQIEVIRAYYHTDEELIFQETALYKVNSAEFVEDLTIQDFIKETNARIVTVTPKFFVIEKTGKRHEIDNLYDKLKPYGLMQFVRSGKIAVSKNEMPISSILEDFNTININS</sequence>
<feature type="domain" description="ACT" evidence="9">
    <location>
        <begin position="7"/>
        <end position="81"/>
    </location>
</feature>
<dbReference type="UniPathway" id="UPA00047">
    <property type="reaction ID" value="UER00055"/>
</dbReference>
<gene>
    <name evidence="10" type="ORF">BC962_2459</name>
</gene>
<dbReference type="NCBIfam" id="TIGR00119">
    <property type="entry name" value="acolac_sm"/>
    <property type="match status" value="1"/>
</dbReference>
<name>A0A495PL20_9FLAO</name>
<keyword evidence="6 8" id="KW-0100">Branched-chain amino acid biosynthesis</keyword>
<comment type="caution">
    <text evidence="10">The sequence shown here is derived from an EMBL/GenBank/DDBJ whole genome shotgun (WGS) entry which is preliminary data.</text>
</comment>
<dbReference type="PANTHER" id="PTHR30239">
    <property type="entry name" value="ACETOLACTATE SYNTHASE SMALL SUBUNIT"/>
    <property type="match status" value="1"/>
</dbReference>
<keyword evidence="5 8" id="KW-0028">Amino-acid biosynthesis</keyword>
<comment type="pathway">
    <text evidence="1 8">Amino-acid biosynthesis; L-isoleucine biosynthesis; L-isoleucine from 2-oxobutanoate: step 1/4.</text>
</comment>
<dbReference type="UniPathway" id="UPA00049">
    <property type="reaction ID" value="UER00059"/>
</dbReference>
<dbReference type="InterPro" id="IPR039557">
    <property type="entry name" value="AHAS_ACT"/>
</dbReference>
<comment type="catalytic activity">
    <reaction evidence="7 8">
        <text>2 pyruvate + H(+) = (2S)-2-acetolactate + CO2</text>
        <dbReference type="Rhea" id="RHEA:25249"/>
        <dbReference type="ChEBI" id="CHEBI:15361"/>
        <dbReference type="ChEBI" id="CHEBI:15378"/>
        <dbReference type="ChEBI" id="CHEBI:16526"/>
        <dbReference type="ChEBI" id="CHEBI:58476"/>
        <dbReference type="EC" id="2.2.1.6"/>
    </reaction>
</comment>
<dbReference type="InterPro" id="IPR054480">
    <property type="entry name" value="AHAS_small-like_ACT"/>
</dbReference>
<evidence type="ECO:0000256" key="8">
    <source>
        <dbReference type="RuleBase" id="RU368092"/>
    </source>
</evidence>
<protein>
    <recommendedName>
        <fullName evidence="8">Acetolactate synthase small subunit</fullName>
        <shortName evidence="8">AHAS</shortName>
        <shortName evidence="8">ALS</shortName>
        <ecNumber evidence="8">2.2.1.6</ecNumber>
    </recommendedName>
    <alternativeName>
        <fullName evidence="8">Acetohydroxy-acid synthase small subunit</fullName>
    </alternativeName>
</protein>
<dbReference type="PANTHER" id="PTHR30239:SF0">
    <property type="entry name" value="ACETOLACTATE SYNTHASE SMALL SUBUNIT 1, CHLOROPLASTIC"/>
    <property type="match status" value="1"/>
</dbReference>
<proteinExistence type="inferred from homology"/>
<dbReference type="GO" id="GO:1990610">
    <property type="term" value="F:acetolactate synthase regulator activity"/>
    <property type="evidence" value="ECO:0007669"/>
    <property type="project" value="UniProtKB-UniRule"/>
</dbReference>